<dbReference type="EMBL" id="SZYD01001219">
    <property type="protein sequence ID" value="KAD0968771.1"/>
    <property type="molecule type" value="Genomic_DNA"/>
</dbReference>
<name>A0A5N6LES8_9ASTR</name>
<dbReference type="PANTHER" id="PTHR35317:SF41">
    <property type="entry name" value="RNA-DIRECTED DNA POLYMERASE"/>
    <property type="match status" value="1"/>
</dbReference>
<dbReference type="AlphaFoldDB" id="A0A5N6LES8"/>
<keyword evidence="4" id="KW-1185">Reference proteome</keyword>
<feature type="compositionally biased region" description="Basic and acidic residues" evidence="1">
    <location>
        <begin position="148"/>
        <end position="157"/>
    </location>
</feature>
<dbReference type="InterPro" id="IPR025314">
    <property type="entry name" value="DUF4219"/>
</dbReference>
<dbReference type="Proteomes" id="UP000326396">
    <property type="component" value="Unassembled WGS sequence"/>
</dbReference>
<dbReference type="PANTHER" id="PTHR35317">
    <property type="entry name" value="OS04G0629600 PROTEIN"/>
    <property type="match status" value="1"/>
</dbReference>
<sequence length="171" mass="19046">MADPNSTMVSVREQGNVTLQCPKLTESNYTTWSILMEQILKAYGLWDVVNTTGGVEVGEKKTATTKAMIFQTLPEDILMQVAQYPSAKEVWDSIKVRYLGADLVQKARLHTLRRGCGRIKAFEARLKSFDTPEDNDQSKLLLASSSGKRVEESESWQHGKGRGGFKECADA</sequence>
<feature type="domain" description="DUF4219" evidence="2">
    <location>
        <begin position="24"/>
        <end position="50"/>
    </location>
</feature>
<dbReference type="Pfam" id="PF13961">
    <property type="entry name" value="DUF4219"/>
    <property type="match status" value="1"/>
</dbReference>
<protein>
    <recommendedName>
        <fullName evidence="2">DUF4219 domain-containing protein</fullName>
    </recommendedName>
</protein>
<reference evidence="3 4" key="1">
    <citation type="submission" date="2019-05" db="EMBL/GenBank/DDBJ databases">
        <title>Mikania micrantha, genome provides insights into the molecular mechanism of rapid growth.</title>
        <authorList>
            <person name="Liu B."/>
        </authorList>
    </citation>
    <scope>NUCLEOTIDE SEQUENCE [LARGE SCALE GENOMIC DNA]</scope>
    <source>
        <strain evidence="3">NLD-2019</strain>
        <tissue evidence="3">Leaf</tissue>
    </source>
</reference>
<gene>
    <name evidence="3" type="ORF">E3N88_43490</name>
</gene>
<evidence type="ECO:0000313" key="4">
    <source>
        <dbReference type="Proteomes" id="UP000326396"/>
    </source>
</evidence>
<organism evidence="3 4">
    <name type="scientific">Mikania micrantha</name>
    <name type="common">bitter vine</name>
    <dbReference type="NCBI Taxonomy" id="192012"/>
    <lineage>
        <taxon>Eukaryota</taxon>
        <taxon>Viridiplantae</taxon>
        <taxon>Streptophyta</taxon>
        <taxon>Embryophyta</taxon>
        <taxon>Tracheophyta</taxon>
        <taxon>Spermatophyta</taxon>
        <taxon>Magnoliopsida</taxon>
        <taxon>eudicotyledons</taxon>
        <taxon>Gunneridae</taxon>
        <taxon>Pentapetalae</taxon>
        <taxon>asterids</taxon>
        <taxon>campanulids</taxon>
        <taxon>Asterales</taxon>
        <taxon>Asteraceae</taxon>
        <taxon>Asteroideae</taxon>
        <taxon>Heliantheae alliance</taxon>
        <taxon>Eupatorieae</taxon>
        <taxon>Mikania</taxon>
    </lineage>
</organism>
<comment type="caution">
    <text evidence="3">The sequence shown here is derived from an EMBL/GenBank/DDBJ whole genome shotgun (WGS) entry which is preliminary data.</text>
</comment>
<evidence type="ECO:0000256" key="1">
    <source>
        <dbReference type="SAM" id="MobiDB-lite"/>
    </source>
</evidence>
<feature type="region of interest" description="Disordered" evidence="1">
    <location>
        <begin position="131"/>
        <end position="171"/>
    </location>
</feature>
<evidence type="ECO:0000259" key="2">
    <source>
        <dbReference type="Pfam" id="PF13961"/>
    </source>
</evidence>
<evidence type="ECO:0000313" key="3">
    <source>
        <dbReference type="EMBL" id="KAD0968771.1"/>
    </source>
</evidence>
<proteinExistence type="predicted"/>
<accession>A0A5N6LES8</accession>
<dbReference type="OrthoDB" id="10518864at2759"/>